<dbReference type="Gene3D" id="1.25.40.570">
    <property type="match status" value="1"/>
</dbReference>
<dbReference type="PROSITE" id="PS50250">
    <property type="entry name" value="PCI"/>
    <property type="match status" value="1"/>
</dbReference>
<keyword evidence="9" id="KW-1185">Reference proteome</keyword>
<dbReference type="GO" id="GO:0005737">
    <property type="term" value="C:cytoplasm"/>
    <property type="evidence" value="ECO:0007669"/>
    <property type="project" value="UniProtKB-SubCell"/>
</dbReference>
<dbReference type="InterPro" id="IPR045135">
    <property type="entry name" value="Rpn7_N"/>
</dbReference>
<dbReference type="PANTHER" id="PTHR14145">
    <property type="entry name" value="26S PROTESOME SUBUNIT 6"/>
    <property type="match status" value="1"/>
</dbReference>
<dbReference type="SUPFAM" id="SSF46785">
    <property type="entry name" value="Winged helix' DNA-binding domain"/>
    <property type="match status" value="1"/>
</dbReference>
<comment type="similarity">
    <text evidence="3">Belongs to the CSN1 family.</text>
</comment>
<gene>
    <name evidence="8" type="ORF">NA57DRAFT_79466</name>
</gene>
<evidence type="ECO:0000256" key="5">
    <source>
        <dbReference type="ARBA" id="ARBA00022790"/>
    </source>
</evidence>
<evidence type="ECO:0000259" key="7">
    <source>
        <dbReference type="PROSITE" id="PS50250"/>
    </source>
</evidence>
<evidence type="ECO:0000256" key="2">
    <source>
        <dbReference type="ARBA" id="ARBA00004496"/>
    </source>
</evidence>
<sequence>MAEGLEQSPFFVKAVKDGDIVVADAPKFSLESYINEYSGKTRLYRLAHISWRSTYLCLDAISAAITESKRVGDVHFYLSAMELLQKLELPSAMIAKLPKDIQSGIDVAWVEKQTRTIKAETDRLEAELRTYKNNLIKESIRMGNEELGKHYYNIGDLPNAAKAYGRMRDYCTTQKHIADMTLRLIFVSIAQRNWNSVQSWCTKLHTVTLRPEERERIDPIEMVCQGLSSLSTGNYGHAAEEFLRVNPSYVNGEPQAGIVFQKQVMTGNDVAVYGGLCALASMDRKELQSRVLNNSNFRQFLELEPHIRRAITAFVGSKYTTCLQILDSYRVDYVLDIHLYRHFDVIYDRVRSKSIVQYFIPFSVVTFTEMEKAFPPRGGKGIQDELVGMIQSGLLDARIDIPKKLLVAPKKNPRAEVQASAVNMSKAYERNLRLRLVRMNMLNAGLQVQAPKSAKQGGYDIAGLVDDNYSSAPSARVVGGGRKAKWDGSR</sequence>
<dbReference type="InterPro" id="IPR000717">
    <property type="entry name" value="PCI_dom"/>
</dbReference>
<proteinExistence type="inferred from homology"/>
<comment type="caution">
    <text evidence="8">The sequence shown here is derived from an EMBL/GenBank/DDBJ whole genome shotgun (WGS) entry which is preliminary data.</text>
</comment>
<dbReference type="AlphaFoldDB" id="A0A9P4M5X5"/>
<dbReference type="Pfam" id="PF10602">
    <property type="entry name" value="RPN7"/>
    <property type="match status" value="1"/>
</dbReference>
<accession>A0A9P4M5X5</accession>
<keyword evidence="5" id="KW-0736">Signalosome</keyword>
<organism evidence="8 9">
    <name type="scientific">Rhizodiscina lignyota</name>
    <dbReference type="NCBI Taxonomy" id="1504668"/>
    <lineage>
        <taxon>Eukaryota</taxon>
        <taxon>Fungi</taxon>
        <taxon>Dikarya</taxon>
        <taxon>Ascomycota</taxon>
        <taxon>Pezizomycotina</taxon>
        <taxon>Dothideomycetes</taxon>
        <taxon>Pleosporomycetidae</taxon>
        <taxon>Aulographales</taxon>
        <taxon>Rhizodiscinaceae</taxon>
        <taxon>Rhizodiscina</taxon>
    </lineage>
</organism>
<evidence type="ECO:0000313" key="8">
    <source>
        <dbReference type="EMBL" id="KAF2095757.1"/>
    </source>
</evidence>
<feature type="domain" description="PCI" evidence="7">
    <location>
        <begin position="252"/>
        <end position="413"/>
    </location>
</feature>
<dbReference type="Proteomes" id="UP000799772">
    <property type="component" value="Unassembled WGS sequence"/>
</dbReference>
<keyword evidence="4" id="KW-0963">Cytoplasm</keyword>
<dbReference type="GO" id="GO:0008180">
    <property type="term" value="C:COP9 signalosome"/>
    <property type="evidence" value="ECO:0007669"/>
    <property type="project" value="UniProtKB-KW"/>
</dbReference>
<dbReference type="Pfam" id="PF01399">
    <property type="entry name" value="PCI"/>
    <property type="match status" value="1"/>
</dbReference>
<dbReference type="InterPro" id="IPR019585">
    <property type="entry name" value="Rpn7/CSN1"/>
</dbReference>
<protein>
    <recommendedName>
        <fullName evidence="7">PCI domain-containing protein</fullName>
    </recommendedName>
</protein>
<evidence type="ECO:0000256" key="3">
    <source>
        <dbReference type="ARBA" id="ARBA00008793"/>
    </source>
</evidence>
<dbReference type="PANTHER" id="PTHR14145:SF2">
    <property type="entry name" value="COP9 SIGNALOSOME COMPLEX SUBUNIT 1"/>
    <property type="match status" value="1"/>
</dbReference>
<evidence type="ECO:0000256" key="4">
    <source>
        <dbReference type="ARBA" id="ARBA00022490"/>
    </source>
</evidence>
<name>A0A9P4M5X5_9PEZI</name>
<dbReference type="InterPro" id="IPR036390">
    <property type="entry name" value="WH_DNA-bd_sf"/>
</dbReference>
<evidence type="ECO:0000256" key="1">
    <source>
        <dbReference type="ARBA" id="ARBA00004123"/>
    </source>
</evidence>
<dbReference type="OrthoDB" id="422427at2759"/>
<reference evidence="8" key="1">
    <citation type="journal article" date="2020" name="Stud. Mycol.">
        <title>101 Dothideomycetes genomes: a test case for predicting lifestyles and emergence of pathogens.</title>
        <authorList>
            <person name="Haridas S."/>
            <person name="Albert R."/>
            <person name="Binder M."/>
            <person name="Bloem J."/>
            <person name="Labutti K."/>
            <person name="Salamov A."/>
            <person name="Andreopoulos B."/>
            <person name="Baker S."/>
            <person name="Barry K."/>
            <person name="Bills G."/>
            <person name="Bluhm B."/>
            <person name="Cannon C."/>
            <person name="Castanera R."/>
            <person name="Culley D."/>
            <person name="Daum C."/>
            <person name="Ezra D."/>
            <person name="Gonzalez J."/>
            <person name="Henrissat B."/>
            <person name="Kuo A."/>
            <person name="Liang C."/>
            <person name="Lipzen A."/>
            <person name="Lutzoni F."/>
            <person name="Magnuson J."/>
            <person name="Mondo S."/>
            <person name="Nolan M."/>
            <person name="Ohm R."/>
            <person name="Pangilinan J."/>
            <person name="Park H.-J."/>
            <person name="Ramirez L."/>
            <person name="Alfaro M."/>
            <person name="Sun H."/>
            <person name="Tritt A."/>
            <person name="Yoshinaga Y."/>
            <person name="Zwiers L.-H."/>
            <person name="Turgeon B."/>
            <person name="Goodwin S."/>
            <person name="Spatafora J."/>
            <person name="Crous P."/>
            <person name="Grigoriev I."/>
        </authorList>
    </citation>
    <scope>NUCLEOTIDE SEQUENCE</scope>
    <source>
        <strain evidence="8">CBS 133067</strain>
    </source>
</reference>
<dbReference type="EMBL" id="ML978131">
    <property type="protein sequence ID" value="KAF2095757.1"/>
    <property type="molecule type" value="Genomic_DNA"/>
</dbReference>
<keyword evidence="6" id="KW-0539">Nucleus</keyword>
<evidence type="ECO:0000313" key="9">
    <source>
        <dbReference type="Proteomes" id="UP000799772"/>
    </source>
</evidence>
<comment type="subcellular location">
    <subcellularLocation>
        <location evidence="2">Cytoplasm</location>
    </subcellularLocation>
    <subcellularLocation>
        <location evidence="1">Nucleus</location>
    </subcellularLocation>
</comment>
<evidence type="ECO:0000256" key="6">
    <source>
        <dbReference type="ARBA" id="ARBA00023242"/>
    </source>
</evidence>